<dbReference type="AlphaFoldDB" id="A0A0D2DUL9"/>
<feature type="compositionally biased region" description="Low complexity" evidence="1">
    <location>
        <begin position="294"/>
        <end position="304"/>
    </location>
</feature>
<feature type="compositionally biased region" description="Acidic residues" evidence="1">
    <location>
        <begin position="820"/>
        <end position="830"/>
    </location>
</feature>
<feature type="region of interest" description="Disordered" evidence="1">
    <location>
        <begin position="1"/>
        <end position="70"/>
    </location>
</feature>
<name>A0A0D2DUL9_9EURO</name>
<feature type="compositionally biased region" description="Low complexity" evidence="1">
    <location>
        <begin position="411"/>
        <end position="421"/>
    </location>
</feature>
<dbReference type="EMBL" id="KN846960">
    <property type="protein sequence ID" value="KIW65797.1"/>
    <property type="molecule type" value="Genomic_DNA"/>
</dbReference>
<feature type="compositionally biased region" description="Polar residues" evidence="1">
    <location>
        <begin position="1080"/>
        <end position="1097"/>
    </location>
</feature>
<feature type="compositionally biased region" description="Polar residues" evidence="1">
    <location>
        <begin position="697"/>
        <end position="712"/>
    </location>
</feature>
<keyword evidence="3" id="KW-1185">Reference proteome</keyword>
<feature type="region of interest" description="Disordered" evidence="1">
    <location>
        <begin position="89"/>
        <end position="308"/>
    </location>
</feature>
<gene>
    <name evidence="2" type="ORF">PV04_08020</name>
</gene>
<evidence type="ECO:0000313" key="3">
    <source>
        <dbReference type="Proteomes" id="UP000054266"/>
    </source>
</evidence>
<protein>
    <submittedName>
        <fullName evidence="2">Uncharacterized protein</fullName>
    </submittedName>
</protein>
<sequence length="1263" mass="138887">MLRSPSVTSHYHDDLSSPDPLATSLNDEHSIGIGASGSRKPEPKRPSLATTKHLARHSKPSSQSMEAFPSSPFCAVSEQHLSPWKIRVTVEAEPEDADMEGNTRARTRTTKIPLQSDHSPKCPARDRKSHANTKRGATPERKGRNSSRSRRQSVTDLDIIPLGDDSEGDDWLKQKKSPRKRRSNRKSTTAADTGAQASAARLQSNSAEFDVRPDTDIAGEEGIGEPGPTSGSDLPEMNKLELHQVAVRPQGLSTTSKDDDDRSGQDSIANEKIRISTHQAQLQARKVSANSAMSYPTPSPTSSYHGDSDEVGKLLDDEPAVNHGNEGFDTMLESEGFTMIDLDTLPSVKRYLSSPLEEGAATSSGPAQTHNLTTMGYPVPPIQNDTGHSLSPIPEQTVAYPTLRVDESDISSTVPSSPPVSEQHGGLLKVSSSSRPGLIRKVTPQPYSPPKLSSPPRHQPRRTPQHQHRASAGALFAGIALQEILSPGSSAEKALPLEKVPTSQPPTPHDQDALFNGFDSGTQRELRAGLRFGEELAKRQVAELPVQSIAIGNQEVTDTVSDKSSLNAKLQSDISANDTQGQLKPQATRAGARSASSLNIPQSMANGPQTPRNNTSDPLEPVVLDTQARREHEWQLEREVISRQIQNASESQVIVIDSDSDDEERPATEPEKAGIRSHLDTEPGDETDIWLAEAKCSSSPPHGWGNNLSTRSEQCRQQERAREAISRPRRSLIPSPWKRGEDVEVPNEQSTFLSTNMDEVSGLMAYKGPESKVRFGAGQIQRQQFRQRSNSGKFDIDLMAGTPEKDAVAEESLETSSIDCVDEDEEDDQLRDDSDWRCHEEPSGSSTHDENNGSRNEASDLSEATSSPPQPVKIPVKFNDSSTSLFTSPPERQPFATRRSSLDEQEGGSPLRPPTPRSAMKGSRETVVLSRPDTPTMTRRVIFSDRSRGVDVDGQESSFSMRSSSDDTSFGGEVGRQLKQELHAAEAVPTEPRPLRREVEIEGQRRQAAVSPLPKESPATEPTQGWGSWIWSSKPKPDNSSQPEGHRNTDCAPKSKPSSTSTSHAPTQHHRDRHPEPPQWQKTKSSIPSSTRPSHTVLNPNPALPSLPSYLLPPSYPSDPLRSVRTSLATTGDFTNAHFRTLHIIYRKSLRPKFHPPPRDQIRDEVWALRGKEMIVDETKNGLIKGEFVWTVGDGEVEVLERFMQECEFSMGWYGGRQVREGSTAREVTWGWTAEDLCERLCRIVVGEVVRQEESKAKQERES</sequence>
<accession>A0A0D2DUL9</accession>
<dbReference type="STRING" id="5601.A0A0D2DUL9"/>
<feature type="compositionally biased region" description="Polar residues" evidence="1">
    <location>
        <begin position="780"/>
        <end position="792"/>
    </location>
</feature>
<feature type="compositionally biased region" description="Low complexity" evidence="1">
    <location>
        <begin position="957"/>
        <end position="970"/>
    </location>
</feature>
<organism evidence="2 3">
    <name type="scientific">Phialophora macrospora</name>
    <dbReference type="NCBI Taxonomy" id="1851006"/>
    <lineage>
        <taxon>Eukaryota</taxon>
        <taxon>Fungi</taxon>
        <taxon>Dikarya</taxon>
        <taxon>Ascomycota</taxon>
        <taxon>Pezizomycotina</taxon>
        <taxon>Eurotiomycetes</taxon>
        <taxon>Chaetothyriomycetidae</taxon>
        <taxon>Chaetothyriales</taxon>
        <taxon>Herpotrichiellaceae</taxon>
        <taxon>Phialophora</taxon>
    </lineage>
</organism>
<feature type="region of interest" description="Disordered" evidence="1">
    <location>
        <begin position="697"/>
        <end position="743"/>
    </location>
</feature>
<dbReference type="Proteomes" id="UP000054266">
    <property type="component" value="Unassembled WGS sequence"/>
</dbReference>
<feature type="compositionally biased region" description="Low complexity" evidence="1">
    <location>
        <begin position="186"/>
        <end position="200"/>
    </location>
</feature>
<feature type="compositionally biased region" description="Polar residues" evidence="1">
    <location>
        <begin position="594"/>
        <end position="617"/>
    </location>
</feature>
<feature type="region of interest" description="Disordered" evidence="1">
    <location>
        <begin position="656"/>
        <end position="683"/>
    </location>
</feature>
<reference evidence="2 3" key="1">
    <citation type="submission" date="2015-01" db="EMBL/GenBank/DDBJ databases">
        <title>The Genome Sequence of Capronia semiimmersa CBS27337.</title>
        <authorList>
            <consortium name="The Broad Institute Genomics Platform"/>
            <person name="Cuomo C."/>
            <person name="de Hoog S."/>
            <person name="Gorbushina A."/>
            <person name="Stielow B."/>
            <person name="Teixiera M."/>
            <person name="Abouelleil A."/>
            <person name="Chapman S.B."/>
            <person name="Priest M."/>
            <person name="Young S.K."/>
            <person name="Wortman J."/>
            <person name="Nusbaum C."/>
            <person name="Birren B."/>
        </authorList>
    </citation>
    <scope>NUCLEOTIDE SEQUENCE [LARGE SCALE GENOMIC DNA]</scope>
    <source>
        <strain evidence="2 3">CBS 27337</strain>
    </source>
</reference>
<proteinExistence type="predicted"/>
<feature type="region of interest" description="Disordered" evidence="1">
    <location>
        <begin position="573"/>
        <end position="619"/>
    </location>
</feature>
<feature type="compositionally biased region" description="Basic residues" evidence="1">
    <location>
        <begin position="174"/>
        <end position="185"/>
    </location>
</feature>
<feature type="compositionally biased region" description="Basic and acidic residues" evidence="1">
    <location>
        <begin position="665"/>
        <end position="681"/>
    </location>
</feature>
<feature type="compositionally biased region" description="Polar residues" evidence="1">
    <location>
        <begin position="276"/>
        <end position="293"/>
    </location>
</feature>
<dbReference type="HOGENOM" id="CLU_263424_0_0_1"/>
<feature type="compositionally biased region" description="Basic and acidic residues" evidence="1">
    <location>
        <begin position="993"/>
        <end position="1005"/>
    </location>
</feature>
<evidence type="ECO:0000256" key="1">
    <source>
        <dbReference type="SAM" id="MobiDB-lite"/>
    </source>
</evidence>
<feature type="compositionally biased region" description="Basic and acidic residues" evidence="1">
    <location>
        <begin position="942"/>
        <end position="951"/>
    </location>
</feature>
<feature type="compositionally biased region" description="Basic residues" evidence="1">
    <location>
        <begin position="458"/>
        <end position="469"/>
    </location>
</feature>
<evidence type="ECO:0000313" key="2">
    <source>
        <dbReference type="EMBL" id="KIW65797.1"/>
    </source>
</evidence>
<feature type="compositionally biased region" description="Basic and acidic residues" evidence="1">
    <location>
        <begin position="831"/>
        <end position="852"/>
    </location>
</feature>
<feature type="region of interest" description="Disordered" evidence="1">
    <location>
        <begin position="780"/>
        <end position="1102"/>
    </location>
</feature>
<feature type="compositionally biased region" description="Basic and acidic residues" evidence="1">
    <location>
        <begin position="713"/>
        <end position="726"/>
    </location>
</feature>
<feature type="compositionally biased region" description="Basic and acidic residues" evidence="1">
    <location>
        <begin position="256"/>
        <end position="274"/>
    </location>
</feature>
<feature type="region of interest" description="Disordered" evidence="1">
    <location>
        <begin position="407"/>
        <end position="470"/>
    </location>
</feature>
<feature type="compositionally biased region" description="Polar residues" evidence="1">
    <location>
        <begin position="573"/>
        <end position="585"/>
    </location>
</feature>
<feature type="compositionally biased region" description="Low complexity" evidence="1">
    <location>
        <begin position="1054"/>
        <end position="1063"/>
    </location>
</feature>